<evidence type="ECO:0000256" key="1">
    <source>
        <dbReference type="SAM" id="SignalP"/>
    </source>
</evidence>
<organism evidence="3 4">
    <name type="scientific">Donghicola eburneus</name>
    <dbReference type="NCBI Taxonomy" id="393278"/>
    <lineage>
        <taxon>Bacteria</taxon>
        <taxon>Pseudomonadati</taxon>
        <taxon>Pseudomonadota</taxon>
        <taxon>Alphaproteobacteria</taxon>
        <taxon>Rhodobacterales</taxon>
        <taxon>Roseobacteraceae</taxon>
        <taxon>Donghicola</taxon>
    </lineage>
</organism>
<dbReference type="EMBL" id="FMJB01000048">
    <property type="protein sequence ID" value="SCM67763.1"/>
    <property type="molecule type" value="Genomic_DNA"/>
</dbReference>
<sequence length="155" mass="16750">MKAGAQTVPAFFAMKQFLMAMVAMTFVPAMALSQDKTDQMKITVHAGDTALSATLDDTAAAQDFASMLPLTLTLEDYHGIEKVADLGRKLDASDNPDSYAPKAGDITQYAPWKNIAIFVAPFQASRGLVRLGEFDGDFSTLSRSGPIEVRIERAD</sequence>
<keyword evidence="1" id="KW-0732">Signal</keyword>
<dbReference type="InterPro" id="IPR041183">
    <property type="entry name" value="Cyclophilin-like"/>
</dbReference>
<dbReference type="InterPro" id="IPR029000">
    <property type="entry name" value="Cyclophilin-like_dom_sf"/>
</dbReference>
<feature type="domain" description="Cyclophilin-like" evidence="2">
    <location>
        <begin position="45"/>
        <end position="152"/>
    </location>
</feature>
<evidence type="ECO:0000313" key="3">
    <source>
        <dbReference type="EMBL" id="SCM67763.1"/>
    </source>
</evidence>
<dbReference type="SUPFAM" id="SSF50891">
    <property type="entry name" value="Cyclophilin-like"/>
    <property type="match status" value="1"/>
</dbReference>
<protein>
    <recommendedName>
        <fullName evidence="2">Cyclophilin-like domain-containing protein</fullName>
    </recommendedName>
</protein>
<feature type="chain" id="PRO_5009906631" description="Cyclophilin-like domain-containing protein" evidence="1">
    <location>
        <begin position="32"/>
        <end position="155"/>
    </location>
</feature>
<keyword evidence="4" id="KW-1185">Reference proteome</keyword>
<dbReference type="AlphaFoldDB" id="A0A1M4MYY8"/>
<dbReference type="Proteomes" id="UP000184085">
    <property type="component" value="Unassembled WGS sequence"/>
</dbReference>
<reference evidence="4" key="1">
    <citation type="submission" date="2016-09" db="EMBL/GenBank/DDBJ databases">
        <authorList>
            <person name="Wibberg D."/>
        </authorList>
    </citation>
    <scope>NUCLEOTIDE SEQUENCE [LARGE SCALE GENOMIC DNA]</scope>
</reference>
<accession>A0A1M4MYY8</accession>
<feature type="signal peptide" evidence="1">
    <location>
        <begin position="1"/>
        <end position="31"/>
    </location>
</feature>
<evidence type="ECO:0000313" key="4">
    <source>
        <dbReference type="Proteomes" id="UP000184085"/>
    </source>
</evidence>
<gene>
    <name evidence="3" type="ORF">KARMA_1968</name>
</gene>
<proteinExistence type="predicted"/>
<dbReference type="Pfam" id="PF18050">
    <property type="entry name" value="Cyclophil_like2"/>
    <property type="match status" value="1"/>
</dbReference>
<name>A0A1M4MYY8_9RHOB</name>
<evidence type="ECO:0000259" key="2">
    <source>
        <dbReference type="Pfam" id="PF18050"/>
    </source>
</evidence>
<dbReference type="Gene3D" id="2.40.100.20">
    <property type="match status" value="1"/>
</dbReference>